<protein>
    <submittedName>
        <fullName evidence="2">Uncharacterized protein</fullName>
    </submittedName>
</protein>
<evidence type="ECO:0000313" key="2">
    <source>
        <dbReference type="EMBL" id="MBM2616014.1"/>
    </source>
</evidence>
<comment type="caution">
    <text evidence="2">The sequence shown here is derived from an EMBL/GenBank/DDBJ whole genome shotgun (WGS) entry which is preliminary data.</text>
</comment>
<accession>A0ABS2A839</accession>
<keyword evidence="1" id="KW-1133">Transmembrane helix</keyword>
<dbReference type="Proteomes" id="UP000632138">
    <property type="component" value="Unassembled WGS sequence"/>
</dbReference>
<evidence type="ECO:0000313" key="3">
    <source>
        <dbReference type="Proteomes" id="UP000632138"/>
    </source>
</evidence>
<reference evidence="2 3" key="1">
    <citation type="submission" date="2021-01" db="EMBL/GenBank/DDBJ databases">
        <title>Actinoplanes sp. nov. LDG1-06 isolated from lichen.</title>
        <authorList>
            <person name="Saeng-In P."/>
            <person name="Phongsopitanun W."/>
            <person name="Kanchanasin P."/>
            <person name="Yuki M."/>
            <person name="Kudo T."/>
            <person name="Ohkuma M."/>
            <person name="Tanasupawat S."/>
        </authorList>
    </citation>
    <scope>NUCLEOTIDE SEQUENCE [LARGE SCALE GENOMIC DNA]</scope>
    <source>
        <strain evidence="2 3">LDG1-06</strain>
    </source>
</reference>
<dbReference type="RefSeq" id="WP_203375940.1">
    <property type="nucleotide sequence ID" value="NZ_JAENHP010000003.1"/>
</dbReference>
<organism evidence="2 3">
    <name type="scientific">Paractinoplanes ovalisporus</name>
    <dbReference type="NCBI Taxonomy" id="2810368"/>
    <lineage>
        <taxon>Bacteria</taxon>
        <taxon>Bacillati</taxon>
        <taxon>Actinomycetota</taxon>
        <taxon>Actinomycetes</taxon>
        <taxon>Micromonosporales</taxon>
        <taxon>Micromonosporaceae</taxon>
        <taxon>Paractinoplanes</taxon>
    </lineage>
</organism>
<evidence type="ECO:0000256" key="1">
    <source>
        <dbReference type="SAM" id="Phobius"/>
    </source>
</evidence>
<keyword evidence="1" id="KW-0472">Membrane</keyword>
<proteinExistence type="predicted"/>
<sequence>MQPQEPLTITTEELKALIDAVLRVEIAVTRLELAVGNIRPRRAITPAHRTPPLPVPHAERVALRDALAANKLEMTLGLVAGIVALTLVIATLFTRTSI</sequence>
<name>A0ABS2A839_9ACTN</name>
<keyword evidence="1" id="KW-0812">Transmembrane</keyword>
<feature type="transmembrane region" description="Helical" evidence="1">
    <location>
        <begin position="74"/>
        <end position="93"/>
    </location>
</feature>
<gene>
    <name evidence="2" type="ORF">JIG36_10645</name>
</gene>
<keyword evidence="3" id="KW-1185">Reference proteome</keyword>
<dbReference type="EMBL" id="JAENHP010000003">
    <property type="protein sequence ID" value="MBM2616014.1"/>
    <property type="molecule type" value="Genomic_DNA"/>
</dbReference>